<evidence type="ECO:0000256" key="4">
    <source>
        <dbReference type="ARBA" id="ARBA00023163"/>
    </source>
</evidence>
<dbReference type="Proteomes" id="UP000536685">
    <property type="component" value="Unassembled WGS sequence"/>
</dbReference>
<gene>
    <name evidence="6" type="ORF">HD599_001331</name>
</gene>
<dbReference type="EMBL" id="JACHMJ010000001">
    <property type="protein sequence ID" value="MBB5843008.1"/>
    <property type="molecule type" value="Genomic_DNA"/>
</dbReference>
<name>A0A841AKY6_9MICO</name>
<dbReference type="GO" id="GO:0003723">
    <property type="term" value="F:RNA binding"/>
    <property type="evidence" value="ECO:0007669"/>
    <property type="project" value="InterPro"/>
</dbReference>
<dbReference type="SUPFAM" id="SSF52172">
    <property type="entry name" value="CheY-like"/>
    <property type="match status" value="1"/>
</dbReference>
<sequence length="237" mass="25475">MASKTRERRLTEAFVTLADTLVAGFDVVDLLQTLVDTCAELLDASAAGIMLADSTGELSVVASTSERSRLVEMMQLSSGLGPCVECFEKGAAVTVRDVTDVVDKWPDFSASALQQGFRSVHGVPLRLRGSVIGTLNLFGTETGVLSPEDLSVAQGLADVATIGILQERAIREADSAKNQLQHALDSRVLIEQAKGVIAHTRNVDMDQAFRTLRSHARSNNLNLRDVAELVVNRSITL</sequence>
<evidence type="ECO:0000256" key="3">
    <source>
        <dbReference type="ARBA" id="ARBA00023015"/>
    </source>
</evidence>
<keyword evidence="4" id="KW-0804">Transcription</keyword>
<dbReference type="Gene3D" id="3.30.450.40">
    <property type="match status" value="1"/>
</dbReference>
<dbReference type="PIRSF" id="PIRSF036625">
    <property type="entry name" value="GAF_ANTAR"/>
    <property type="match status" value="1"/>
</dbReference>
<dbReference type="InterPro" id="IPR011006">
    <property type="entry name" value="CheY-like_superfamily"/>
</dbReference>
<dbReference type="InterPro" id="IPR003018">
    <property type="entry name" value="GAF"/>
</dbReference>
<dbReference type="AlphaFoldDB" id="A0A841AKY6"/>
<evidence type="ECO:0000313" key="7">
    <source>
        <dbReference type="Proteomes" id="UP000536685"/>
    </source>
</evidence>
<dbReference type="RefSeq" id="WP_184235011.1">
    <property type="nucleotide sequence ID" value="NZ_JACHMJ010000001.1"/>
</dbReference>
<proteinExistence type="predicted"/>
<keyword evidence="2" id="KW-0418">Kinase</keyword>
<feature type="domain" description="ANTAR" evidence="5">
    <location>
        <begin position="170"/>
        <end position="231"/>
    </location>
</feature>
<accession>A0A841AKY6</accession>
<keyword evidence="3" id="KW-0805">Transcription regulation</keyword>
<reference evidence="6 7" key="1">
    <citation type="submission" date="2020-08" db="EMBL/GenBank/DDBJ databases">
        <title>Sequencing the genomes of 1000 actinobacteria strains.</title>
        <authorList>
            <person name="Klenk H.-P."/>
        </authorList>
    </citation>
    <scope>NUCLEOTIDE SEQUENCE [LARGE SCALE GENOMIC DNA]</scope>
    <source>
        <strain evidence="6 7">DSM 105784</strain>
    </source>
</reference>
<dbReference type="GO" id="GO:0016301">
    <property type="term" value="F:kinase activity"/>
    <property type="evidence" value="ECO:0007669"/>
    <property type="project" value="UniProtKB-KW"/>
</dbReference>
<dbReference type="SMART" id="SM01012">
    <property type="entry name" value="ANTAR"/>
    <property type="match status" value="1"/>
</dbReference>
<dbReference type="Pfam" id="PF03861">
    <property type="entry name" value="ANTAR"/>
    <property type="match status" value="1"/>
</dbReference>
<dbReference type="SMART" id="SM00065">
    <property type="entry name" value="GAF"/>
    <property type="match status" value="1"/>
</dbReference>
<dbReference type="Gene3D" id="1.10.10.10">
    <property type="entry name" value="Winged helix-like DNA-binding domain superfamily/Winged helix DNA-binding domain"/>
    <property type="match status" value="1"/>
</dbReference>
<evidence type="ECO:0000256" key="1">
    <source>
        <dbReference type="ARBA" id="ARBA00022679"/>
    </source>
</evidence>
<dbReference type="SUPFAM" id="SSF55781">
    <property type="entry name" value="GAF domain-like"/>
    <property type="match status" value="1"/>
</dbReference>
<keyword evidence="7" id="KW-1185">Reference proteome</keyword>
<dbReference type="PROSITE" id="PS50921">
    <property type="entry name" value="ANTAR"/>
    <property type="match status" value="1"/>
</dbReference>
<evidence type="ECO:0000313" key="6">
    <source>
        <dbReference type="EMBL" id="MBB5843008.1"/>
    </source>
</evidence>
<evidence type="ECO:0000259" key="5">
    <source>
        <dbReference type="PROSITE" id="PS50921"/>
    </source>
</evidence>
<organism evidence="6 7">
    <name type="scientific">Conyzicola lurida</name>
    <dbReference type="NCBI Taxonomy" id="1172621"/>
    <lineage>
        <taxon>Bacteria</taxon>
        <taxon>Bacillati</taxon>
        <taxon>Actinomycetota</taxon>
        <taxon>Actinomycetes</taxon>
        <taxon>Micrococcales</taxon>
        <taxon>Microbacteriaceae</taxon>
        <taxon>Conyzicola</taxon>
    </lineage>
</organism>
<dbReference type="InterPro" id="IPR012074">
    <property type="entry name" value="GAF_ANTAR"/>
</dbReference>
<evidence type="ECO:0000256" key="2">
    <source>
        <dbReference type="ARBA" id="ARBA00022777"/>
    </source>
</evidence>
<dbReference type="Pfam" id="PF13185">
    <property type="entry name" value="GAF_2"/>
    <property type="match status" value="1"/>
</dbReference>
<dbReference type="InterPro" id="IPR029016">
    <property type="entry name" value="GAF-like_dom_sf"/>
</dbReference>
<comment type="caution">
    <text evidence="6">The sequence shown here is derived from an EMBL/GenBank/DDBJ whole genome shotgun (WGS) entry which is preliminary data.</text>
</comment>
<dbReference type="InterPro" id="IPR036388">
    <property type="entry name" value="WH-like_DNA-bd_sf"/>
</dbReference>
<dbReference type="InterPro" id="IPR005561">
    <property type="entry name" value="ANTAR"/>
</dbReference>
<keyword evidence="1" id="KW-0808">Transferase</keyword>
<protein>
    <submittedName>
        <fullName evidence="6">GAF domain-containing protein</fullName>
    </submittedName>
</protein>